<sequence>MKVLALRSCRAISSGSSCLRWIFLFFGIFVFVEVLIFNIVIVYIYGKMHSELASFTEGSSSVFDKLMANKKINSFLFDAKADGVFTRLLQETIERMYINHNSQSARRPLIQDESGKRLNDISFIGIDVSHSKESTYIYQRILQRKSFPYHFLIVDIGANDGFLSSNSFNFIQWGWDAVLVDPQSTEIVTAKMNLKNYIDKYNDGIQKVAFEQAAIADHDGSIEFVITEATQGTESHVKSRGQRKREGDTVVVVPCISVKTLVDRYKIPKYFGILSLDVEGMGAEILRFWIDSEFRPAYIIFEHLHLQEPLSDTVSYLKENGYRYIGTRGWNVIFEHVMETQEKEGS</sequence>
<keyword evidence="3" id="KW-1185">Reference proteome</keyword>
<keyword evidence="1" id="KW-1133">Transmembrane helix</keyword>
<reference evidence="4" key="1">
    <citation type="submission" date="2025-08" db="UniProtKB">
        <authorList>
            <consortium name="RefSeq"/>
        </authorList>
    </citation>
    <scope>IDENTIFICATION</scope>
</reference>
<accession>A0ABM0K1H6</accession>
<dbReference type="Pfam" id="PF05050">
    <property type="entry name" value="Methyltransf_21"/>
    <property type="match status" value="1"/>
</dbReference>
<gene>
    <name evidence="4" type="primary">LOC101862211</name>
</gene>
<dbReference type="InterPro" id="IPR052514">
    <property type="entry name" value="SAM-dependent_MTase"/>
</dbReference>
<name>A0ABM0K1H6_APLCA</name>
<dbReference type="RefSeq" id="XP_005106555.1">
    <property type="nucleotide sequence ID" value="XM_005106498.3"/>
</dbReference>
<dbReference type="InterPro" id="IPR029063">
    <property type="entry name" value="SAM-dependent_MTases_sf"/>
</dbReference>
<dbReference type="PANTHER" id="PTHR34203">
    <property type="entry name" value="METHYLTRANSFERASE, FKBM FAMILY PROTEIN"/>
    <property type="match status" value="1"/>
</dbReference>
<evidence type="ECO:0000313" key="4">
    <source>
        <dbReference type="RefSeq" id="XP_005106555.1"/>
    </source>
</evidence>
<organism evidence="3 4">
    <name type="scientific">Aplysia californica</name>
    <name type="common">California sea hare</name>
    <dbReference type="NCBI Taxonomy" id="6500"/>
    <lineage>
        <taxon>Eukaryota</taxon>
        <taxon>Metazoa</taxon>
        <taxon>Spiralia</taxon>
        <taxon>Lophotrochozoa</taxon>
        <taxon>Mollusca</taxon>
        <taxon>Gastropoda</taxon>
        <taxon>Heterobranchia</taxon>
        <taxon>Euthyneura</taxon>
        <taxon>Tectipleura</taxon>
        <taxon>Aplysiida</taxon>
        <taxon>Aplysioidea</taxon>
        <taxon>Aplysiidae</taxon>
        <taxon>Aplysia</taxon>
    </lineage>
</organism>
<feature type="domain" description="Methyltransferase FkbM" evidence="2">
    <location>
        <begin position="155"/>
        <end position="324"/>
    </location>
</feature>
<dbReference type="Gene3D" id="3.40.50.150">
    <property type="entry name" value="Vaccinia Virus protein VP39"/>
    <property type="match status" value="1"/>
</dbReference>
<dbReference type="PANTHER" id="PTHR34203:SF15">
    <property type="entry name" value="SLL1173 PROTEIN"/>
    <property type="match status" value="1"/>
</dbReference>
<dbReference type="InterPro" id="IPR006342">
    <property type="entry name" value="FkbM_mtfrase"/>
</dbReference>
<protein>
    <submittedName>
        <fullName evidence="4">Uncharacterized protein LOC101862211</fullName>
    </submittedName>
</protein>
<proteinExistence type="predicted"/>
<feature type="transmembrane region" description="Helical" evidence="1">
    <location>
        <begin position="21"/>
        <end position="45"/>
    </location>
</feature>
<evidence type="ECO:0000259" key="2">
    <source>
        <dbReference type="Pfam" id="PF05050"/>
    </source>
</evidence>
<dbReference type="SUPFAM" id="SSF53335">
    <property type="entry name" value="S-adenosyl-L-methionine-dependent methyltransferases"/>
    <property type="match status" value="1"/>
</dbReference>
<dbReference type="GeneID" id="101862211"/>
<evidence type="ECO:0000313" key="3">
    <source>
        <dbReference type="Proteomes" id="UP000694888"/>
    </source>
</evidence>
<dbReference type="Proteomes" id="UP000694888">
    <property type="component" value="Unplaced"/>
</dbReference>
<keyword evidence="1" id="KW-0812">Transmembrane</keyword>
<dbReference type="NCBIfam" id="TIGR01444">
    <property type="entry name" value="fkbM_fam"/>
    <property type="match status" value="1"/>
</dbReference>
<evidence type="ECO:0000256" key="1">
    <source>
        <dbReference type="SAM" id="Phobius"/>
    </source>
</evidence>
<keyword evidence="1" id="KW-0472">Membrane</keyword>